<dbReference type="Proteomes" id="UP000199475">
    <property type="component" value="Unassembled WGS sequence"/>
</dbReference>
<dbReference type="EMBL" id="FNGP01000001">
    <property type="protein sequence ID" value="SDL14998.1"/>
    <property type="molecule type" value="Genomic_DNA"/>
</dbReference>
<dbReference type="InterPro" id="IPR014922">
    <property type="entry name" value="YdhG-like"/>
</dbReference>
<evidence type="ECO:0000313" key="4">
    <source>
        <dbReference type="Proteomes" id="UP000199475"/>
    </source>
</evidence>
<proteinExistence type="predicted"/>
<name>A0A1G9HPV2_9ACTN</name>
<protein>
    <submittedName>
        <fullName evidence="3">Uncharacterized conserved protein YdhG, YjbR/CyaY-like superfamily, DUF1801 family</fullName>
    </submittedName>
</protein>
<dbReference type="Gene3D" id="3.90.1150.200">
    <property type="match status" value="1"/>
</dbReference>
<feature type="region of interest" description="Disordered" evidence="1">
    <location>
        <begin position="1"/>
        <end position="36"/>
    </location>
</feature>
<dbReference type="AlphaFoldDB" id="A0A1G9HPV2"/>
<dbReference type="RefSeq" id="WP_093248570.1">
    <property type="nucleotide sequence ID" value="NZ_FNGP01000001.1"/>
</dbReference>
<dbReference type="SUPFAM" id="SSF159888">
    <property type="entry name" value="YdhG-like"/>
    <property type="match status" value="1"/>
</dbReference>
<dbReference type="OrthoDB" id="32458at2"/>
<sequence>MANETWSDAERAAMKAHADEQKKAAKRKGAAGKKDDTADVLAAIEKMSPKDKAIGERLHALITEAAPDLAPRTWYGMPAYALDGKVVVHFQEAGKFKTRYLTLGFSDRANLDDGAMWPTSYAIDELTEEAEHRVRELVRRAVS</sequence>
<accession>A0A1G9HPV2</accession>
<dbReference type="Pfam" id="PF08818">
    <property type="entry name" value="DUF1801"/>
    <property type="match status" value="1"/>
</dbReference>
<feature type="domain" description="YdhG-like" evidence="2">
    <location>
        <begin position="52"/>
        <end position="113"/>
    </location>
</feature>
<feature type="compositionally biased region" description="Basic and acidic residues" evidence="1">
    <location>
        <begin position="8"/>
        <end position="23"/>
    </location>
</feature>
<organism evidence="3 4">
    <name type="scientific">Tessaracoccus oleiagri</name>
    <dbReference type="NCBI Taxonomy" id="686624"/>
    <lineage>
        <taxon>Bacteria</taxon>
        <taxon>Bacillati</taxon>
        <taxon>Actinomycetota</taxon>
        <taxon>Actinomycetes</taxon>
        <taxon>Propionibacteriales</taxon>
        <taxon>Propionibacteriaceae</taxon>
        <taxon>Tessaracoccus</taxon>
    </lineage>
</organism>
<evidence type="ECO:0000313" key="3">
    <source>
        <dbReference type="EMBL" id="SDL14998.1"/>
    </source>
</evidence>
<dbReference type="STRING" id="686624.SAMN04488242_0454"/>
<gene>
    <name evidence="3" type="ORF">SAMN04488242_0454</name>
</gene>
<reference evidence="3 4" key="1">
    <citation type="submission" date="2016-10" db="EMBL/GenBank/DDBJ databases">
        <authorList>
            <person name="de Groot N.N."/>
        </authorList>
    </citation>
    <scope>NUCLEOTIDE SEQUENCE [LARGE SCALE GENOMIC DNA]</scope>
    <source>
        <strain evidence="3 4">CGMCC 1.9159</strain>
    </source>
</reference>
<evidence type="ECO:0000259" key="2">
    <source>
        <dbReference type="Pfam" id="PF08818"/>
    </source>
</evidence>
<keyword evidence="4" id="KW-1185">Reference proteome</keyword>
<evidence type="ECO:0000256" key="1">
    <source>
        <dbReference type="SAM" id="MobiDB-lite"/>
    </source>
</evidence>